<protein>
    <submittedName>
        <fullName evidence="2">IDEAL domain-containing protein</fullName>
    </submittedName>
</protein>
<reference evidence="2 3" key="1">
    <citation type="submission" date="2024-08" db="EMBL/GenBank/DDBJ databases">
        <title>Two novel Cytobacillus novel species.</title>
        <authorList>
            <person name="Liu G."/>
        </authorList>
    </citation>
    <scope>NUCLEOTIDE SEQUENCE [LARGE SCALE GENOMIC DNA]</scope>
    <source>
        <strain evidence="2 3">FJAT-54145</strain>
    </source>
</reference>
<accession>A0ABW6K7U7</accession>
<proteinExistence type="predicted"/>
<evidence type="ECO:0000313" key="3">
    <source>
        <dbReference type="Proteomes" id="UP001601059"/>
    </source>
</evidence>
<comment type="caution">
    <text evidence="2">The sequence shown here is derived from an EMBL/GenBank/DDBJ whole genome shotgun (WGS) entry which is preliminary data.</text>
</comment>
<feature type="domain" description="IDEAL" evidence="1">
    <location>
        <begin position="33"/>
        <end position="69"/>
    </location>
</feature>
<evidence type="ECO:0000313" key="2">
    <source>
        <dbReference type="EMBL" id="MFE8700281.1"/>
    </source>
</evidence>
<name>A0ABW6K7U7_9BACI</name>
<evidence type="ECO:0000259" key="1">
    <source>
        <dbReference type="SMART" id="SM00914"/>
    </source>
</evidence>
<dbReference type="Gene3D" id="4.10.810.10">
    <property type="entry name" value="Virus Scaffolding Protein, Chain A"/>
    <property type="match status" value="1"/>
</dbReference>
<organism evidence="2 3">
    <name type="scientific">Cytobacillus spartinae</name>
    <dbReference type="NCBI Taxonomy" id="3299023"/>
    <lineage>
        <taxon>Bacteria</taxon>
        <taxon>Bacillati</taxon>
        <taxon>Bacillota</taxon>
        <taxon>Bacilli</taxon>
        <taxon>Bacillales</taxon>
        <taxon>Bacillaceae</taxon>
        <taxon>Cytobacillus</taxon>
    </lineage>
</organism>
<dbReference type="InterPro" id="IPR027393">
    <property type="entry name" value="Virus_scaffolding_prot_C"/>
</dbReference>
<dbReference type="Proteomes" id="UP001601059">
    <property type="component" value="Unassembled WGS sequence"/>
</dbReference>
<keyword evidence="3" id="KW-1185">Reference proteome</keyword>
<dbReference type="InterPro" id="IPR014957">
    <property type="entry name" value="IDEAL_dom"/>
</dbReference>
<dbReference type="EMBL" id="JBIACK010000002">
    <property type="protein sequence ID" value="MFE8700281.1"/>
    <property type="molecule type" value="Genomic_DNA"/>
</dbReference>
<dbReference type="Pfam" id="PF08858">
    <property type="entry name" value="IDEAL"/>
    <property type="match status" value="1"/>
</dbReference>
<gene>
    <name evidence="2" type="ORF">ACFYKX_06640</name>
</gene>
<sequence length="78" mass="9209">MKEKSYSELMKSGTLNRKKAKESFVLDLYIEMLLSESLLKAEREKLTKRIDKAIDDQDKPTFMKLSKEYNQLTKRFGT</sequence>
<dbReference type="SMART" id="SM00914">
    <property type="entry name" value="IDEAL"/>
    <property type="match status" value="1"/>
</dbReference>
<dbReference type="RefSeq" id="WP_389359311.1">
    <property type="nucleotide sequence ID" value="NZ_JBIACK010000002.1"/>
</dbReference>